<organism evidence="1 2">
    <name type="scientific">Trifolium medium</name>
    <dbReference type="NCBI Taxonomy" id="97028"/>
    <lineage>
        <taxon>Eukaryota</taxon>
        <taxon>Viridiplantae</taxon>
        <taxon>Streptophyta</taxon>
        <taxon>Embryophyta</taxon>
        <taxon>Tracheophyta</taxon>
        <taxon>Spermatophyta</taxon>
        <taxon>Magnoliopsida</taxon>
        <taxon>eudicotyledons</taxon>
        <taxon>Gunneridae</taxon>
        <taxon>Pentapetalae</taxon>
        <taxon>rosids</taxon>
        <taxon>fabids</taxon>
        <taxon>Fabales</taxon>
        <taxon>Fabaceae</taxon>
        <taxon>Papilionoideae</taxon>
        <taxon>50 kb inversion clade</taxon>
        <taxon>NPAAA clade</taxon>
        <taxon>Hologalegina</taxon>
        <taxon>IRL clade</taxon>
        <taxon>Trifolieae</taxon>
        <taxon>Trifolium</taxon>
    </lineage>
</organism>
<dbReference type="EMBL" id="LXQA010823095">
    <property type="protein sequence ID" value="MCI72674.1"/>
    <property type="molecule type" value="Genomic_DNA"/>
</dbReference>
<accession>A0A392UJ61</accession>
<keyword evidence="2" id="KW-1185">Reference proteome</keyword>
<evidence type="ECO:0000313" key="2">
    <source>
        <dbReference type="Proteomes" id="UP000265520"/>
    </source>
</evidence>
<proteinExistence type="predicted"/>
<evidence type="ECO:0000313" key="1">
    <source>
        <dbReference type="EMBL" id="MCI72674.1"/>
    </source>
</evidence>
<comment type="caution">
    <text evidence="1">The sequence shown here is derived from an EMBL/GenBank/DDBJ whole genome shotgun (WGS) entry which is preliminary data.</text>
</comment>
<sequence length="40" mass="4499">VLVLAQRAQLCGAARRAFLFFWFSSGSYAARVGRRRNAQP</sequence>
<reference evidence="1 2" key="1">
    <citation type="journal article" date="2018" name="Front. Plant Sci.">
        <title>Red Clover (Trifolium pratense) and Zigzag Clover (T. medium) - A Picture of Genomic Similarities and Differences.</title>
        <authorList>
            <person name="Dluhosova J."/>
            <person name="Istvanek J."/>
            <person name="Nedelnik J."/>
            <person name="Repkova J."/>
        </authorList>
    </citation>
    <scope>NUCLEOTIDE SEQUENCE [LARGE SCALE GENOMIC DNA]</scope>
    <source>
        <strain evidence="2">cv. 10/8</strain>
        <tissue evidence="1">Leaf</tissue>
    </source>
</reference>
<dbReference type="AlphaFoldDB" id="A0A392UJ61"/>
<protein>
    <submittedName>
        <fullName evidence="1">Uncharacterized protein</fullName>
    </submittedName>
</protein>
<name>A0A392UJ61_9FABA</name>
<dbReference type="Proteomes" id="UP000265520">
    <property type="component" value="Unassembled WGS sequence"/>
</dbReference>
<feature type="non-terminal residue" evidence="1">
    <location>
        <position position="1"/>
    </location>
</feature>